<evidence type="ECO:0000256" key="3">
    <source>
        <dbReference type="ARBA" id="ARBA00022490"/>
    </source>
</evidence>
<dbReference type="GO" id="GO:0005524">
    <property type="term" value="F:ATP binding"/>
    <property type="evidence" value="ECO:0007669"/>
    <property type="project" value="UniProtKB-KW"/>
</dbReference>
<reference evidence="8 9" key="1">
    <citation type="submission" date="2020-06" db="EMBL/GenBank/DDBJ databases">
        <title>Genome sequence of 2 isolates from Red Sea Mangroves.</title>
        <authorList>
            <person name="Sefrji F."/>
            <person name="Michoud G."/>
            <person name="Merlino G."/>
            <person name="Daffonchio D."/>
        </authorList>
    </citation>
    <scope>NUCLEOTIDE SEQUENCE [LARGE SCALE GENOMIC DNA]</scope>
    <source>
        <strain evidence="8 9">R1DC25</strain>
    </source>
</reference>
<dbReference type="KEGG" id="kmn:HW532_12425"/>
<dbReference type="AlphaFoldDB" id="A0A7S8HE42"/>
<dbReference type="Pfam" id="PF02562">
    <property type="entry name" value="PhoH"/>
    <property type="match status" value="1"/>
</dbReference>
<evidence type="ECO:0000256" key="4">
    <source>
        <dbReference type="ARBA" id="ARBA00022741"/>
    </source>
</evidence>
<dbReference type="FunFam" id="3.40.50.300:FF:000013">
    <property type="entry name" value="PhoH family ATPase"/>
    <property type="match status" value="1"/>
</dbReference>
<dbReference type="EMBL" id="CP058214">
    <property type="protein sequence ID" value="QPC45316.1"/>
    <property type="molecule type" value="Genomic_DNA"/>
</dbReference>
<name>A0A7S8HE42_9HYPH</name>
<evidence type="ECO:0000256" key="2">
    <source>
        <dbReference type="ARBA" id="ARBA00010393"/>
    </source>
</evidence>
<protein>
    <recommendedName>
        <fullName evidence="6">PhoH-like protein</fullName>
    </recommendedName>
</protein>
<evidence type="ECO:0000313" key="8">
    <source>
        <dbReference type="EMBL" id="QPC45316.1"/>
    </source>
</evidence>
<dbReference type="Gene3D" id="3.40.50.300">
    <property type="entry name" value="P-loop containing nucleotide triphosphate hydrolases"/>
    <property type="match status" value="1"/>
</dbReference>
<dbReference type="InterPro" id="IPR003714">
    <property type="entry name" value="PhoH"/>
</dbReference>
<organism evidence="8 9">
    <name type="scientific">Kaustia mangrovi</name>
    <dbReference type="NCBI Taxonomy" id="2593653"/>
    <lineage>
        <taxon>Bacteria</taxon>
        <taxon>Pseudomonadati</taxon>
        <taxon>Pseudomonadota</taxon>
        <taxon>Alphaproteobacteria</taxon>
        <taxon>Hyphomicrobiales</taxon>
        <taxon>Parvibaculaceae</taxon>
        <taxon>Kaustia</taxon>
    </lineage>
</organism>
<keyword evidence="5" id="KW-0067">ATP-binding</keyword>
<dbReference type="InterPro" id="IPR027417">
    <property type="entry name" value="P-loop_NTPase"/>
</dbReference>
<dbReference type="InterPro" id="IPR051451">
    <property type="entry name" value="PhoH2-like"/>
</dbReference>
<evidence type="ECO:0000256" key="5">
    <source>
        <dbReference type="ARBA" id="ARBA00022840"/>
    </source>
</evidence>
<accession>A0A7S8HE42</accession>
<keyword evidence="9" id="KW-1185">Reference proteome</keyword>
<gene>
    <name evidence="8" type="ORF">HW532_12425</name>
</gene>
<feature type="domain" description="PhoH-like protein" evidence="7">
    <location>
        <begin position="100"/>
        <end position="303"/>
    </location>
</feature>
<dbReference type="Proteomes" id="UP000593594">
    <property type="component" value="Chromosome"/>
</dbReference>
<evidence type="ECO:0000256" key="1">
    <source>
        <dbReference type="ARBA" id="ARBA00004496"/>
    </source>
</evidence>
<comment type="subcellular location">
    <subcellularLocation>
        <location evidence="1">Cytoplasm</location>
    </subcellularLocation>
</comment>
<keyword evidence="4" id="KW-0547">Nucleotide-binding</keyword>
<dbReference type="GO" id="GO:0005829">
    <property type="term" value="C:cytosol"/>
    <property type="evidence" value="ECO:0007669"/>
    <property type="project" value="TreeGrafter"/>
</dbReference>
<proteinExistence type="inferred from homology"/>
<dbReference type="PANTHER" id="PTHR30473">
    <property type="entry name" value="PROTEIN PHOH"/>
    <property type="match status" value="1"/>
</dbReference>
<evidence type="ECO:0000313" key="9">
    <source>
        <dbReference type="Proteomes" id="UP000593594"/>
    </source>
</evidence>
<keyword evidence="3" id="KW-0963">Cytoplasm</keyword>
<evidence type="ECO:0000259" key="7">
    <source>
        <dbReference type="Pfam" id="PF02562"/>
    </source>
</evidence>
<dbReference type="SUPFAM" id="SSF52540">
    <property type="entry name" value="P-loop containing nucleoside triphosphate hydrolases"/>
    <property type="match status" value="1"/>
</dbReference>
<evidence type="ECO:0000256" key="6">
    <source>
        <dbReference type="ARBA" id="ARBA00039970"/>
    </source>
</evidence>
<sequence>MAFEDNRLLPALFGEHDEHLALIEDRLDIEATPRGNRVALRGGAQACEIARQVLVNLYGRLERGLEVNRGEVEGQVKLVRGRARGEGEADASIRTRRKVITPRSHTQGRYIRALKTHQLVFGTGPAGTGKTYLAVATAAAALAAGEVDRIILSRPAVEAGERLGFLPGDMKEKVDPYLRPLYDALYDVTPGNLVARGMADGTIEIAPLAFMRGRTLSSAFVILDEAQNTTPQQMKMFLTRLGEGSRMAVTGDPSQIDLPPGAVSGLADAVTRLDGVDGISHVAFSKVDIVRHPLVTRIVDAYESGERKAPENG</sequence>
<comment type="similarity">
    <text evidence="2">Belongs to the PhoH family.</text>
</comment>
<dbReference type="PANTHER" id="PTHR30473:SF1">
    <property type="entry name" value="PHOH-LIKE PROTEIN"/>
    <property type="match status" value="1"/>
</dbReference>